<evidence type="ECO:0000313" key="1">
    <source>
        <dbReference type="EMBL" id="QEL63582.1"/>
    </source>
</evidence>
<name>A0A5C1E3V5_9RHOO</name>
<keyword evidence="2" id="KW-1185">Reference proteome</keyword>
<proteinExistence type="predicted"/>
<dbReference type="SUPFAM" id="SSF53335">
    <property type="entry name" value="S-adenosyl-L-methionine-dependent methyltransferases"/>
    <property type="match status" value="1"/>
</dbReference>
<dbReference type="CDD" id="cd02440">
    <property type="entry name" value="AdoMet_MTases"/>
    <property type="match status" value="1"/>
</dbReference>
<reference evidence="1 2" key="1">
    <citation type="submission" date="2017-07" db="EMBL/GenBank/DDBJ databases">
        <title>Complete genome sequence of Oryzomicrobium terrae TPP412.</title>
        <authorList>
            <person name="Chiu L.-W."/>
            <person name="Lo K.-J."/>
            <person name="Tsai Y.-M."/>
            <person name="Lin S.-S."/>
            <person name="Kuo C.-H."/>
            <person name="Liu C.-T."/>
        </authorList>
    </citation>
    <scope>NUCLEOTIDE SEQUENCE [LARGE SCALE GENOMIC DNA]</scope>
    <source>
        <strain evidence="1 2">TPP412</strain>
    </source>
</reference>
<sequence length="224" mass="24532">MTASNSPLSSPAAQRPAPAADPYALAGGSRFDFDVITAWVAEGARVLDLGCGDGSLLKHLRAARRVRGYGVEIAPAQVTACIRNGINVIQTDLERGLAGFEDDFFDHVIMSLSLQTVHHTEQMLREMLRVGREAVVSIPNFGYHQNRAAIAAGRMPVSDYLPYQWYDSPNVRFFTIADFEALCDKLGIAVRERRAFAAGQPVADDPNLNADVALYRLGRLNWAV</sequence>
<accession>A0A5C1E3V5</accession>
<dbReference type="InterPro" id="IPR010743">
    <property type="entry name" value="Methionine_synth_MetW"/>
</dbReference>
<organism evidence="1 2">
    <name type="scientific">Oryzomicrobium terrae</name>
    <dbReference type="NCBI Taxonomy" id="1735038"/>
    <lineage>
        <taxon>Bacteria</taxon>
        <taxon>Pseudomonadati</taxon>
        <taxon>Pseudomonadota</taxon>
        <taxon>Betaproteobacteria</taxon>
        <taxon>Rhodocyclales</taxon>
        <taxon>Rhodocyclaceae</taxon>
        <taxon>Oryzomicrobium</taxon>
    </lineage>
</organism>
<dbReference type="AlphaFoldDB" id="A0A5C1E3V5"/>
<gene>
    <name evidence="1" type="primary">metW</name>
    <name evidence="1" type="ORF">OTERR_01060</name>
</gene>
<dbReference type="KEGG" id="otr:OTERR_01060"/>
<dbReference type="Proteomes" id="UP000323671">
    <property type="component" value="Chromosome"/>
</dbReference>
<dbReference type="RefSeq" id="WP_082396507.1">
    <property type="nucleotide sequence ID" value="NZ_CP022579.1"/>
</dbReference>
<dbReference type="EMBL" id="CP022579">
    <property type="protein sequence ID" value="QEL63582.1"/>
    <property type="molecule type" value="Genomic_DNA"/>
</dbReference>
<dbReference type="Gene3D" id="3.40.50.150">
    <property type="entry name" value="Vaccinia Virus protein VP39"/>
    <property type="match status" value="1"/>
</dbReference>
<evidence type="ECO:0000313" key="2">
    <source>
        <dbReference type="Proteomes" id="UP000323671"/>
    </source>
</evidence>
<dbReference type="Pfam" id="PF07021">
    <property type="entry name" value="MetW"/>
    <property type="match status" value="1"/>
</dbReference>
<dbReference type="NCBIfam" id="TIGR02081">
    <property type="entry name" value="metW"/>
    <property type="match status" value="1"/>
</dbReference>
<dbReference type="InterPro" id="IPR029063">
    <property type="entry name" value="SAM-dependent_MTases_sf"/>
</dbReference>
<protein>
    <submittedName>
        <fullName evidence="1">Putative methionine biosynthesis protein</fullName>
    </submittedName>
</protein>